<comment type="caution">
    <text evidence="4">The sequence shown here is derived from an EMBL/GenBank/DDBJ whole genome shotgun (WGS) entry which is preliminary data.</text>
</comment>
<protein>
    <submittedName>
        <fullName evidence="4">Uncharacterized protein</fullName>
    </submittedName>
</protein>
<dbReference type="AlphaFoldDB" id="A0A9P6AW08"/>
<accession>A0A9P6AW08</accession>
<feature type="region of interest" description="Disordered" evidence="3">
    <location>
        <begin position="119"/>
        <end position="153"/>
    </location>
</feature>
<organism evidence="4 5">
    <name type="scientific">Hydnum rufescens UP504</name>
    <dbReference type="NCBI Taxonomy" id="1448309"/>
    <lineage>
        <taxon>Eukaryota</taxon>
        <taxon>Fungi</taxon>
        <taxon>Dikarya</taxon>
        <taxon>Basidiomycota</taxon>
        <taxon>Agaricomycotina</taxon>
        <taxon>Agaricomycetes</taxon>
        <taxon>Cantharellales</taxon>
        <taxon>Hydnaceae</taxon>
        <taxon>Hydnum</taxon>
    </lineage>
</organism>
<evidence type="ECO:0000313" key="5">
    <source>
        <dbReference type="Proteomes" id="UP000886523"/>
    </source>
</evidence>
<keyword evidence="1" id="KW-0479">Metal-binding</keyword>
<dbReference type="Proteomes" id="UP000886523">
    <property type="component" value="Unassembled WGS sequence"/>
</dbReference>
<gene>
    <name evidence="4" type="ORF">BS47DRAFT_1044372</name>
</gene>
<dbReference type="Gene3D" id="3.30.980.10">
    <property type="entry name" value="Threonyl-trna Synthetase, Chain A, domain 2"/>
    <property type="match status" value="1"/>
</dbReference>
<evidence type="ECO:0000256" key="3">
    <source>
        <dbReference type="SAM" id="MobiDB-lite"/>
    </source>
</evidence>
<feature type="compositionally biased region" description="Polar residues" evidence="3">
    <location>
        <begin position="124"/>
        <end position="136"/>
    </location>
</feature>
<sequence length="186" mass="20819">MDHMQQHTGQHLLSAIMDTYEGLETLGWSMGASISLTDDDVAPNMNLVELGRKPTDEEIDEIQRRCNEVIPRNVRITVDTPEDAKIDSLPSDYDVKKEVARVIKIDGIDEKTRRTSPSCYYITRSPSGYQQLSTGPKRSLGHRGPGNCTNTGNMKVETSMAPDLELHRPETSRPKSVGVLHFIRRG</sequence>
<evidence type="ECO:0000256" key="2">
    <source>
        <dbReference type="ARBA" id="ARBA00022833"/>
    </source>
</evidence>
<dbReference type="SUPFAM" id="SSF55186">
    <property type="entry name" value="ThrRS/AlaRS common domain"/>
    <property type="match status" value="1"/>
</dbReference>
<proteinExistence type="predicted"/>
<dbReference type="InterPro" id="IPR051335">
    <property type="entry name" value="Alanyl-tRNA_Editing_Enzymes"/>
</dbReference>
<evidence type="ECO:0000256" key="1">
    <source>
        <dbReference type="ARBA" id="ARBA00022723"/>
    </source>
</evidence>
<reference evidence="4" key="1">
    <citation type="journal article" date="2020" name="Nat. Commun.">
        <title>Large-scale genome sequencing of mycorrhizal fungi provides insights into the early evolution of symbiotic traits.</title>
        <authorList>
            <person name="Miyauchi S."/>
            <person name="Kiss E."/>
            <person name="Kuo A."/>
            <person name="Drula E."/>
            <person name="Kohler A."/>
            <person name="Sanchez-Garcia M."/>
            <person name="Morin E."/>
            <person name="Andreopoulos B."/>
            <person name="Barry K.W."/>
            <person name="Bonito G."/>
            <person name="Buee M."/>
            <person name="Carver A."/>
            <person name="Chen C."/>
            <person name="Cichocki N."/>
            <person name="Clum A."/>
            <person name="Culley D."/>
            <person name="Crous P.W."/>
            <person name="Fauchery L."/>
            <person name="Girlanda M."/>
            <person name="Hayes R.D."/>
            <person name="Keri Z."/>
            <person name="LaButti K."/>
            <person name="Lipzen A."/>
            <person name="Lombard V."/>
            <person name="Magnuson J."/>
            <person name="Maillard F."/>
            <person name="Murat C."/>
            <person name="Nolan M."/>
            <person name="Ohm R.A."/>
            <person name="Pangilinan J."/>
            <person name="Pereira M.F."/>
            <person name="Perotto S."/>
            <person name="Peter M."/>
            <person name="Pfister S."/>
            <person name="Riley R."/>
            <person name="Sitrit Y."/>
            <person name="Stielow J.B."/>
            <person name="Szollosi G."/>
            <person name="Zifcakova L."/>
            <person name="Stursova M."/>
            <person name="Spatafora J.W."/>
            <person name="Tedersoo L."/>
            <person name="Vaario L.M."/>
            <person name="Yamada A."/>
            <person name="Yan M."/>
            <person name="Wang P."/>
            <person name="Xu J."/>
            <person name="Bruns T."/>
            <person name="Baldrian P."/>
            <person name="Vilgalys R."/>
            <person name="Dunand C."/>
            <person name="Henrissat B."/>
            <person name="Grigoriev I.V."/>
            <person name="Hibbett D."/>
            <person name="Nagy L.G."/>
            <person name="Martin F.M."/>
        </authorList>
    </citation>
    <scope>NUCLEOTIDE SEQUENCE</scope>
    <source>
        <strain evidence="4">UP504</strain>
    </source>
</reference>
<dbReference type="GO" id="GO:0000166">
    <property type="term" value="F:nucleotide binding"/>
    <property type="evidence" value="ECO:0007669"/>
    <property type="project" value="InterPro"/>
</dbReference>
<dbReference type="InterPro" id="IPR018163">
    <property type="entry name" value="Thr/Ala-tRNA-synth_IIc_edit"/>
</dbReference>
<dbReference type="OrthoDB" id="288942at2759"/>
<dbReference type="PANTHER" id="PTHR43462:SF1">
    <property type="entry name" value="ALANYL-TRNA EDITING PROTEIN AARSD1"/>
    <property type="match status" value="1"/>
</dbReference>
<keyword evidence="2" id="KW-0862">Zinc</keyword>
<name>A0A9P6AW08_9AGAM</name>
<dbReference type="PANTHER" id="PTHR43462">
    <property type="entry name" value="ALANYL-TRNA EDITING PROTEIN"/>
    <property type="match status" value="1"/>
</dbReference>
<evidence type="ECO:0000313" key="4">
    <source>
        <dbReference type="EMBL" id="KAF9512717.1"/>
    </source>
</evidence>
<dbReference type="EMBL" id="MU128983">
    <property type="protein sequence ID" value="KAF9512717.1"/>
    <property type="molecule type" value="Genomic_DNA"/>
</dbReference>
<keyword evidence="5" id="KW-1185">Reference proteome</keyword>
<dbReference type="GO" id="GO:0002196">
    <property type="term" value="F:Ser-tRNA(Ala) deacylase activity"/>
    <property type="evidence" value="ECO:0007669"/>
    <property type="project" value="TreeGrafter"/>
</dbReference>
<dbReference type="GO" id="GO:0046872">
    <property type="term" value="F:metal ion binding"/>
    <property type="evidence" value="ECO:0007669"/>
    <property type="project" value="UniProtKB-KW"/>
</dbReference>